<reference evidence="2 3" key="1">
    <citation type="submission" date="2019-03" db="EMBL/GenBank/DDBJ databases">
        <authorList>
            <person name="Kim H."/>
            <person name="Yu S.-M."/>
        </authorList>
    </citation>
    <scope>NUCLEOTIDE SEQUENCE [LARGE SCALE GENOMIC DNA]</scope>
    <source>
        <strain evidence="2 3">NBC122</strain>
    </source>
</reference>
<name>A0A4P6ZDG4_9FLAO</name>
<proteinExistence type="predicted"/>
<keyword evidence="1" id="KW-0472">Membrane</keyword>
<dbReference type="AlphaFoldDB" id="A0A4P6ZDG4"/>
<keyword evidence="3" id="KW-1185">Reference proteome</keyword>
<keyword evidence="1" id="KW-0812">Transmembrane</keyword>
<dbReference type="OrthoDB" id="1236004at2"/>
<accession>A0A4P6ZDG4</accession>
<dbReference type="KEGG" id="csal:NBC122_00639"/>
<evidence type="ECO:0000256" key="1">
    <source>
        <dbReference type="SAM" id="Phobius"/>
    </source>
</evidence>
<evidence type="ECO:0000313" key="2">
    <source>
        <dbReference type="EMBL" id="QBO57475.1"/>
    </source>
</evidence>
<evidence type="ECO:0000313" key="3">
    <source>
        <dbReference type="Proteomes" id="UP000294419"/>
    </source>
</evidence>
<feature type="transmembrane region" description="Helical" evidence="1">
    <location>
        <begin position="52"/>
        <end position="72"/>
    </location>
</feature>
<feature type="transmembrane region" description="Helical" evidence="1">
    <location>
        <begin position="212"/>
        <end position="233"/>
    </location>
</feature>
<evidence type="ECO:0008006" key="4">
    <source>
        <dbReference type="Google" id="ProtNLM"/>
    </source>
</evidence>
<feature type="transmembrane region" description="Helical" evidence="1">
    <location>
        <begin position="279"/>
        <end position="301"/>
    </location>
</feature>
<feature type="transmembrane region" description="Helical" evidence="1">
    <location>
        <begin position="92"/>
        <end position="113"/>
    </location>
</feature>
<gene>
    <name evidence="2" type="ORF">NBC122_00639</name>
</gene>
<dbReference type="EMBL" id="CP037954">
    <property type="protein sequence ID" value="QBO57475.1"/>
    <property type="molecule type" value="Genomic_DNA"/>
</dbReference>
<organism evidence="2 3">
    <name type="scientific">Chryseobacterium salivictor</name>
    <dbReference type="NCBI Taxonomy" id="2547600"/>
    <lineage>
        <taxon>Bacteria</taxon>
        <taxon>Pseudomonadati</taxon>
        <taxon>Bacteroidota</taxon>
        <taxon>Flavobacteriia</taxon>
        <taxon>Flavobacteriales</taxon>
        <taxon>Weeksellaceae</taxon>
        <taxon>Chryseobacterium group</taxon>
        <taxon>Chryseobacterium</taxon>
    </lineage>
</organism>
<feature type="transmembrane region" description="Helical" evidence="1">
    <location>
        <begin position="253"/>
        <end position="270"/>
    </location>
</feature>
<feature type="transmembrane region" description="Helical" evidence="1">
    <location>
        <begin position="148"/>
        <end position="165"/>
    </location>
</feature>
<dbReference type="RefSeq" id="WP_133438975.1">
    <property type="nucleotide sequence ID" value="NZ_CP037954.1"/>
</dbReference>
<feature type="transmembrane region" description="Helical" evidence="1">
    <location>
        <begin position="125"/>
        <end position="142"/>
    </location>
</feature>
<protein>
    <recommendedName>
        <fullName evidence="4">EpsG family protein</fullName>
    </recommendedName>
</protein>
<keyword evidence="1" id="KW-1133">Transmembrane helix</keyword>
<dbReference type="Proteomes" id="UP000294419">
    <property type="component" value="Chromosome"/>
</dbReference>
<sequence length="325" mass="37300">MKLNLFSKIIFAVLLAFTVNSFVYFGFANIYSSKIFTYPSFQEQFHSGIYQYRILSGYFLIWIYDFLSILNIDYKILKLKFLSANSEPQMYLSFYLLNTFFIMLSAIILTLITESKNFIATNSEKILITSVAIFSIALSQFVVVPYDIPSYFFILLFFYCFIGYLEKQSVSKLILLSAVIIISTFNRESSALSLSLAATLLYAKFGMKKETFLPVIVLGTAFLSVYSGLRLMSDNFTTNDGNLFVQNFTQPKNILGLLFWLVFFTLPLVLAKDQKTVKLILVFHLLSVPYLLLCFYTGILYEIRLYIPLLITSLSLSRTELTGIH</sequence>
<feature type="transmembrane region" description="Helical" evidence="1">
    <location>
        <begin position="6"/>
        <end position="31"/>
    </location>
</feature>